<name>A0AAN9SUW9_PSOTE</name>
<proteinExistence type="predicted"/>
<protein>
    <submittedName>
        <fullName evidence="2">Uncharacterized protein</fullName>
    </submittedName>
</protein>
<comment type="caution">
    <text evidence="2">The sequence shown here is derived from an EMBL/GenBank/DDBJ whole genome shotgun (WGS) entry which is preliminary data.</text>
</comment>
<accession>A0AAN9SUW9</accession>
<evidence type="ECO:0000313" key="3">
    <source>
        <dbReference type="Proteomes" id="UP001386955"/>
    </source>
</evidence>
<gene>
    <name evidence="2" type="ORF">VNO78_08384</name>
</gene>
<keyword evidence="3" id="KW-1185">Reference proteome</keyword>
<feature type="region of interest" description="Disordered" evidence="1">
    <location>
        <begin position="118"/>
        <end position="145"/>
    </location>
</feature>
<feature type="compositionally biased region" description="Basic residues" evidence="1">
    <location>
        <begin position="118"/>
        <end position="130"/>
    </location>
</feature>
<dbReference type="Proteomes" id="UP001386955">
    <property type="component" value="Unassembled WGS sequence"/>
</dbReference>
<dbReference type="EMBL" id="JAYMYS010000002">
    <property type="protein sequence ID" value="KAK7406753.1"/>
    <property type="molecule type" value="Genomic_DNA"/>
</dbReference>
<evidence type="ECO:0000256" key="1">
    <source>
        <dbReference type="SAM" id="MobiDB-lite"/>
    </source>
</evidence>
<reference evidence="2 3" key="1">
    <citation type="submission" date="2024-01" db="EMBL/GenBank/DDBJ databases">
        <title>The genomes of 5 underutilized Papilionoideae crops provide insights into root nodulation and disease resistanc.</title>
        <authorList>
            <person name="Jiang F."/>
        </authorList>
    </citation>
    <scope>NUCLEOTIDE SEQUENCE [LARGE SCALE GENOMIC DNA]</scope>
    <source>
        <strain evidence="2">DUOXIRENSHENG_FW03</strain>
        <tissue evidence="2">Leaves</tissue>
    </source>
</reference>
<evidence type="ECO:0000313" key="2">
    <source>
        <dbReference type="EMBL" id="KAK7406753.1"/>
    </source>
</evidence>
<sequence length="145" mass="15649">MPDTSCTGRNNYAMAQLLTMAELMGCQVEFRRGSSAAGAGMSANFEIERSTTQQHASIGAQNGIAESMLDHHAADMGAKITEVQDGREMVYVATKIKVGMMENVPRKLRGLSNKIRGASKVKAKRGRNKRVAVGSAEKKLRDYGG</sequence>
<feature type="compositionally biased region" description="Basic and acidic residues" evidence="1">
    <location>
        <begin position="136"/>
        <end position="145"/>
    </location>
</feature>
<organism evidence="2 3">
    <name type="scientific">Psophocarpus tetragonolobus</name>
    <name type="common">Winged bean</name>
    <name type="synonym">Dolichos tetragonolobus</name>
    <dbReference type="NCBI Taxonomy" id="3891"/>
    <lineage>
        <taxon>Eukaryota</taxon>
        <taxon>Viridiplantae</taxon>
        <taxon>Streptophyta</taxon>
        <taxon>Embryophyta</taxon>
        <taxon>Tracheophyta</taxon>
        <taxon>Spermatophyta</taxon>
        <taxon>Magnoliopsida</taxon>
        <taxon>eudicotyledons</taxon>
        <taxon>Gunneridae</taxon>
        <taxon>Pentapetalae</taxon>
        <taxon>rosids</taxon>
        <taxon>fabids</taxon>
        <taxon>Fabales</taxon>
        <taxon>Fabaceae</taxon>
        <taxon>Papilionoideae</taxon>
        <taxon>50 kb inversion clade</taxon>
        <taxon>NPAAA clade</taxon>
        <taxon>indigoferoid/millettioid clade</taxon>
        <taxon>Phaseoleae</taxon>
        <taxon>Psophocarpus</taxon>
    </lineage>
</organism>
<dbReference type="AlphaFoldDB" id="A0AAN9SUW9"/>